<reference evidence="6" key="1">
    <citation type="submission" date="2021-11" db="EMBL/GenBank/DDBJ databases">
        <authorList>
            <consortium name="Genoscope - CEA"/>
            <person name="William W."/>
        </authorList>
    </citation>
    <scope>NUCLEOTIDE SEQUENCE</scope>
</reference>
<evidence type="ECO:0000313" key="7">
    <source>
        <dbReference type="Proteomes" id="UP000789595"/>
    </source>
</evidence>
<protein>
    <recommendedName>
        <fullName evidence="8">Ribosomal RNA-processing protein 1</fullName>
    </recommendedName>
</protein>
<feature type="compositionally biased region" description="Low complexity" evidence="5">
    <location>
        <begin position="251"/>
        <end position="260"/>
    </location>
</feature>
<feature type="region of interest" description="Disordered" evidence="5">
    <location>
        <begin position="250"/>
        <end position="299"/>
    </location>
</feature>
<comment type="caution">
    <text evidence="6">The sequence shown here is derived from an EMBL/GenBank/DDBJ whole genome shotgun (WGS) entry which is preliminary data.</text>
</comment>
<evidence type="ECO:0000313" key="6">
    <source>
        <dbReference type="EMBL" id="CAH0368287.1"/>
    </source>
</evidence>
<organism evidence="6 7">
    <name type="scientific">Pelagomonas calceolata</name>
    <dbReference type="NCBI Taxonomy" id="35677"/>
    <lineage>
        <taxon>Eukaryota</taxon>
        <taxon>Sar</taxon>
        <taxon>Stramenopiles</taxon>
        <taxon>Ochrophyta</taxon>
        <taxon>Pelagophyceae</taxon>
        <taxon>Pelagomonadales</taxon>
        <taxon>Pelagomonadaceae</taxon>
        <taxon>Pelagomonas</taxon>
    </lineage>
</organism>
<dbReference type="Pfam" id="PF05997">
    <property type="entry name" value="Nop52"/>
    <property type="match status" value="1"/>
</dbReference>
<dbReference type="AlphaFoldDB" id="A0A8J2WU18"/>
<accession>A0A8J2WU18</accession>
<dbReference type="GO" id="GO:0005634">
    <property type="term" value="C:nucleus"/>
    <property type="evidence" value="ECO:0007669"/>
    <property type="project" value="UniProtKB-SubCell"/>
</dbReference>
<dbReference type="PANTHER" id="PTHR13026:SF0">
    <property type="entry name" value="RIBOSOMAL RNA PROCESSING 1B"/>
    <property type="match status" value="1"/>
</dbReference>
<gene>
    <name evidence="6" type="ORF">PECAL_2P13470</name>
</gene>
<keyword evidence="4" id="KW-0539">Nucleus</keyword>
<dbReference type="EMBL" id="CAKKNE010000002">
    <property type="protein sequence ID" value="CAH0368287.1"/>
    <property type="molecule type" value="Genomic_DNA"/>
</dbReference>
<dbReference type="GO" id="GO:0006364">
    <property type="term" value="P:rRNA processing"/>
    <property type="evidence" value="ECO:0007669"/>
    <property type="project" value="UniProtKB-KW"/>
</dbReference>
<dbReference type="PANTHER" id="PTHR13026">
    <property type="entry name" value="NNP-1 PROTEIN NOVEL NUCLEAR PROTEIN 1 NOP52"/>
    <property type="match status" value="1"/>
</dbReference>
<evidence type="ECO:0000256" key="4">
    <source>
        <dbReference type="ARBA" id="ARBA00023242"/>
    </source>
</evidence>
<proteinExistence type="inferred from homology"/>
<evidence type="ECO:0000256" key="1">
    <source>
        <dbReference type="ARBA" id="ARBA00004123"/>
    </source>
</evidence>
<evidence type="ECO:0000256" key="5">
    <source>
        <dbReference type="SAM" id="MobiDB-lite"/>
    </source>
</evidence>
<keyword evidence="3" id="KW-0698">rRNA processing</keyword>
<dbReference type="InterPro" id="IPR010301">
    <property type="entry name" value="RRP1"/>
</dbReference>
<keyword evidence="7" id="KW-1185">Reference proteome</keyword>
<dbReference type="GO" id="GO:0030688">
    <property type="term" value="C:preribosome, small subunit precursor"/>
    <property type="evidence" value="ECO:0007669"/>
    <property type="project" value="InterPro"/>
</dbReference>
<evidence type="ECO:0000256" key="2">
    <source>
        <dbReference type="ARBA" id="ARBA00006374"/>
    </source>
</evidence>
<feature type="compositionally biased region" description="Basic residues" evidence="5">
    <location>
        <begin position="266"/>
        <end position="299"/>
    </location>
</feature>
<name>A0A8J2WU18_9STRA</name>
<dbReference type="OrthoDB" id="2019504at2759"/>
<evidence type="ECO:0000256" key="3">
    <source>
        <dbReference type="ARBA" id="ARBA00022552"/>
    </source>
</evidence>
<comment type="similarity">
    <text evidence="2">Belongs to the RRP1 family.</text>
</comment>
<dbReference type="Proteomes" id="UP000789595">
    <property type="component" value="Unassembled WGS sequence"/>
</dbReference>
<evidence type="ECO:0008006" key="8">
    <source>
        <dbReference type="Google" id="ProtNLM"/>
    </source>
</evidence>
<comment type="subcellular location">
    <subcellularLocation>
        <location evidence="1">Nucleus</location>
    </subcellularLocation>
</comment>
<sequence>MPTLQQRLADSADPRTRRQAMQALSDFLRDDLDDLAMKKLWRSIFFAMWLADLPKVHDELARSVAKTVHRFGEDDAVRRWTLCFCSTLAAEWARLDKYRLDKYYLLARHFVRESLAWCRAKDWAPASVDAFAAAIDAGWFSAPKCPDGPRLHYGDVLLEALVEFEVPPSAAHRFCRPLLNALVHGSAPVATRVLDRLAAPLADVEAMRPLARLVQADVHGAAAAEATPSSRRAALYAAVKTLSAATGDRSAPVVAPAAPAAAPPKKPGKRRELLKKKARKAALRKKRYAGYQKKKWHPT</sequence>